<dbReference type="Proteomes" id="UP000703269">
    <property type="component" value="Unassembled WGS sequence"/>
</dbReference>
<organism evidence="1 2">
    <name type="scientific">Phanerochaete sordida</name>
    <dbReference type="NCBI Taxonomy" id="48140"/>
    <lineage>
        <taxon>Eukaryota</taxon>
        <taxon>Fungi</taxon>
        <taxon>Dikarya</taxon>
        <taxon>Basidiomycota</taxon>
        <taxon>Agaricomycotina</taxon>
        <taxon>Agaricomycetes</taxon>
        <taxon>Polyporales</taxon>
        <taxon>Phanerochaetaceae</taxon>
        <taxon>Phanerochaete</taxon>
    </lineage>
</organism>
<accession>A0A9P3L742</accession>
<comment type="caution">
    <text evidence="1">The sequence shown here is derived from an EMBL/GenBank/DDBJ whole genome shotgun (WGS) entry which is preliminary data.</text>
</comment>
<evidence type="ECO:0000313" key="1">
    <source>
        <dbReference type="EMBL" id="GJE84656.1"/>
    </source>
</evidence>
<dbReference type="EMBL" id="BPQB01000001">
    <property type="protein sequence ID" value="GJE84656.1"/>
    <property type="molecule type" value="Genomic_DNA"/>
</dbReference>
<keyword evidence="2" id="KW-1185">Reference proteome</keyword>
<name>A0A9P3L742_9APHY</name>
<sequence>MLKSAGGVKAVKLWFNYEWHSATQDKRSVHVKRVLAGIEKEDFPQYLSFELASAAAPIPGSVRYMKWDYDRATMVPFAAICWGSSDATGTVTYLATHQIISIRQLRTPKKGTSRSRRFVVDGQTYKWKIMPNGVDLRCFIDGGLRSDNVVAEWKDEDRTMWADSMSEELREKVVLSLYLNLYYISIGQW</sequence>
<dbReference type="AlphaFoldDB" id="A0A9P3L742"/>
<dbReference type="OrthoDB" id="3132420at2759"/>
<evidence type="ECO:0000313" key="2">
    <source>
        <dbReference type="Proteomes" id="UP000703269"/>
    </source>
</evidence>
<gene>
    <name evidence="1" type="ORF">PsYK624_007320</name>
</gene>
<reference evidence="1 2" key="1">
    <citation type="submission" date="2021-08" db="EMBL/GenBank/DDBJ databases">
        <title>Draft Genome Sequence of Phanerochaete sordida strain YK-624.</title>
        <authorList>
            <person name="Mori T."/>
            <person name="Dohra H."/>
            <person name="Suzuki T."/>
            <person name="Kawagishi H."/>
            <person name="Hirai H."/>
        </authorList>
    </citation>
    <scope>NUCLEOTIDE SEQUENCE [LARGE SCALE GENOMIC DNA]</scope>
    <source>
        <strain evidence="1 2">YK-624</strain>
    </source>
</reference>
<protein>
    <submittedName>
        <fullName evidence="1">Uncharacterized protein</fullName>
    </submittedName>
</protein>
<proteinExistence type="predicted"/>